<comment type="similarity">
    <text evidence="1">Belongs to the methylmalonyl-CoA epimerase family.</text>
</comment>
<dbReference type="InterPro" id="IPR037523">
    <property type="entry name" value="VOC_core"/>
</dbReference>
<proteinExistence type="inferred from homology"/>
<reference evidence="4 5" key="1">
    <citation type="submission" date="2020-08" db="EMBL/GenBank/DDBJ databases">
        <title>Genomic Encyclopedia of Type Strains, Phase IV (KMG-V): Genome sequencing to study the core and pangenomes of soil and plant-associated prokaryotes.</title>
        <authorList>
            <person name="Whitman W."/>
        </authorList>
    </citation>
    <scope>NUCLEOTIDE SEQUENCE [LARGE SCALE GENOMIC DNA]</scope>
    <source>
        <strain evidence="4 5">M8UP14</strain>
    </source>
</reference>
<evidence type="ECO:0000313" key="4">
    <source>
        <dbReference type="EMBL" id="MBB5059534.1"/>
    </source>
</evidence>
<feature type="domain" description="VOC" evidence="3">
    <location>
        <begin position="27"/>
        <end position="154"/>
    </location>
</feature>
<organism evidence="4 5">
    <name type="scientific">Granulicella aggregans</name>
    <dbReference type="NCBI Taxonomy" id="474949"/>
    <lineage>
        <taxon>Bacteria</taxon>
        <taxon>Pseudomonadati</taxon>
        <taxon>Acidobacteriota</taxon>
        <taxon>Terriglobia</taxon>
        <taxon>Terriglobales</taxon>
        <taxon>Acidobacteriaceae</taxon>
        <taxon>Granulicella</taxon>
    </lineage>
</organism>
<evidence type="ECO:0000313" key="5">
    <source>
        <dbReference type="Proteomes" id="UP000540989"/>
    </source>
</evidence>
<name>A0A7W7ZH59_9BACT</name>
<dbReference type="Proteomes" id="UP000540989">
    <property type="component" value="Unassembled WGS sequence"/>
</dbReference>
<dbReference type="Gene3D" id="3.10.180.10">
    <property type="entry name" value="2,3-Dihydroxybiphenyl 1,2-Dioxygenase, domain 1"/>
    <property type="match status" value="1"/>
</dbReference>
<dbReference type="AlphaFoldDB" id="A0A7W7ZH59"/>
<dbReference type="InterPro" id="IPR029068">
    <property type="entry name" value="Glyas_Bleomycin-R_OHBP_Dase"/>
</dbReference>
<dbReference type="PANTHER" id="PTHR43048:SF3">
    <property type="entry name" value="METHYLMALONYL-COA EPIMERASE, MITOCHONDRIAL"/>
    <property type="match status" value="1"/>
</dbReference>
<dbReference type="GO" id="GO:0046491">
    <property type="term" value="P:L-methylmalonyl-CoA metabolic process"/>
    <property type="evidence" value="ECO:0007669"/>
    <property type="project" value="TreeGrafter"/>
</dbReference>
<evidence type="ECO:0000259" key="3">
    <source>
        <dbReference type="PROSITE" id="PS51819"/>
    </source>
</evidence>
<evidence type="ECO:0000256" key="2">
    <source>
        <dbReference type="ARBA" id="ARBA00022723"/>
    </source>
</evidence>
<dbReference type="GO" id="GO:0046872">
    <property type="term" value="F:metal ion binding"/>
    <property type="evidence" value="ECO:0007669"/>
    <property type="project" value="UniProtKB-KW"/>
</dbReference>
<keyword evidence="5" id="KW-1185">Reference proteome</keyword>
<dbReference type="SUPFAM" id="SSF54593">
    <property type="entry name" value="Glyoxalase/Bleomycin resistance protein/Dihydroxybiphenyl dioxygenase"/>
    <property type="match status" value="1"/>
</dbReference>
<comment type="caution">
    <text evidence="4">The sequence shown here is derived from an EMBL/GenBank/DDBJ whole genome shotgun (WGS) entry which is preliminary data.</text>
</comment>
<dbReference type="PROSITE" id="PS51819">
    <property type="entry name" value="VOC"/>
    <property type="match status" value="1"/>
</dbReference>
<sequence>MATSFQEALVPEDLPPGLLGGADLSLCLDHIGIAVLSIEVARKFYGVLGLQTGATEEIAHEGVRTAMLQLGSTRLELLEPLSPETIVGRFLERRGEGIHHIAIRVEDVDAKFDECRAAGMRLASDSIRIGAGGHRYFFIHPSSAAGVLVEIVADARGCA</sequence>
<dbReference type="InterPro" id="IPR051785">
    <property type="entry name" value="MMCE/EMCE_epimerase"/>
</dbReference>
<keyword evidence="2" id="KW-0479">Metal-binding</keyword>
<gene>
    <name evidence="4" type="ORF">HDF16_004260</name>
</gene>
<dbReference type="Pfam" id="PF13669">
    <property type="entry name" value="Glyoxalase_4"/>
    <property type="match status" value="1"/>
</dbReference>
<dbReference type="CDD" id="cd07249">
    <property type="entry name" value="MMCE"/>
    <property type="match status" value="1"/>
</dbReference>
<dbReference type="GO" id="GO:0004493">
    <property type="term" value="F:methylmalonyl-CoA epimerase activity"/>
    <property type="evidence" value="ECO:0007669"/>
    <property type="project" value="TreeGrafter"/>
</dbReference>
<dbReference type="InterPro" id="IPR017515">
    <property type="entry name" value="MeMalonyl-CoA_epimerase"/>
</dbReference>
<dbReference type="NCBIfam" id="TIGR03081">
    <property type="entry name" value="metmalonyl_epim"/>
    <property type="match status" value="1"/>
</dbReference>
<evidence type="ECO:0000256" key="1">
    <source>
        <dbReference type="ARBA" id="ARBA00009308"/>
    </source>
</evidence>
<dbReference type="PANTHER" id="PTHR43048">
    <property type="entry name" value="METHYLMALONYL-COA EPIMERASE"/>
    <property type="match status" value="1"/>
</dbReference>
<protein>
    <submittedName>
        <fullName evidence="4">Methylmalonyl-CoA epimerase</fullName>
    </submittedName>
</protein>
<accession>A0A7W7ZH59</accession>
<dbReference type="EMBL" id="JACHIP010000006">
    <property type="protein sequence ID" value="MBB5059534.1"/>
    <property type="molecule type" value="Genomic_DNA"/>
</dbReference>
<dbReference type="RefSeq" id="WP_184221136.1">
    <property type="nucleotide sequence ID" value="NZ_JACHIP010000006.1"/>
</dbReference>